<dbReference type="SUPFAM" id="SSF50891">
    <property type="entry name" value="Cyclophilin-like"/>
    <property type="match status" value="1"/>
</dbReference>
<dbReference type="GO" id="GO:0006457">
    <property type="term" value="P:protein folding"/>
    <property type="evidence" value="ECO:0007669"/>
    <property type="project" value="InterPro"/>
</dbReference>
<dbReference type="Pfam" id="PF00160">
    <property type="entry name" value="Pro_isomerase"/>
    <property type="match status" value="1"/>
</dbReference>
<proteinExistence type="inferred from homology"/>
<evidence type="ECO:0000256" key="1">
    <source>
        <dbReference type="ARBA" id="ARBA00004123"/>
    </source>
</evidence>
<dbReference type="CDD" id="cd01925">
    <property type="entry name" value="cyclophilin_CeCYP16-like"/>
    <property type="match status" value="1"/>
</dbReference>
<accession>A0A9Q0RQZ1</accession>
<evidence type="ECO:0000256" key="6">
    <source>
        <dbReference type="ARBA" id="ARBA00046368"/>
    </source>
</evidence>
<dbReference type="Proteomes" id="UP001142055">
    <property type="component" value="Chromosome 1"/>
</dbReference>
<evidence type="ECO:0000313" key="10">
    <source>
        <dbReference type="Proteomes" id="UP001142055"/>
    </source>
</evidence>
<comment type="subcellular location">
    <subcellularLocation>
        <location evidence="1">Nucleus</location>
    </subcellularLocation>
</comment>
<dbReference type="GO" id="GO:0071013">
    <property type="term" value="C:catalytic step 2 spliceosome"/>
    <property type="evidence" value="ECO:0007669"/>
    <property type="project" value="TreeGrafter"/>
</dbReference>
<evidence type="ECO:0000256" key="2">
    <source>
        <dbReference type="ARBA" id="ARBA00007365"/>
    </source>
</evidence>
<dbReference type="PANTHER" id="PTHR45625:SF6">
    <property type="entry name" value="SPLICEOSOME-ASSOCIATED PROTEIN CWC27 HOMOLOG"/>
    <property type="match status" value="1"/>
</dbReference>
<dbReference type="InterPro" id="IPR020892">
    <property type="entry name" value="Cyclophilin-type_PPIase_CS"/>
</dbReference>
<keyword evidence="3" id="KW-0539">Nucleus</keyword>
<gene>
    <name evidence="9" type="ORF">RDWZM_003538</name>
</gene>
<keyword evidence="7" id="KW-0175">Coiled coil</keyword>
<comment type="similarity">
    <text evidence="2">Belongs to the cyclophilin-type PPIase family.</text>
</comment>
<name>A0A9Q0RQZ1_BLOTA</name>
<dbReference type="OMA" id="YAFKEPF"/>
<dbReference type="GO" id="GO:0003755">
    <property type="term" value="F:peptidyl-prolyl cis-trans isomerase activity"/>
    <property type="evidence" value="ECO:0007669"/>
    <property type="project" value="InterPro"/>
</dbReference>
<comment type="caution">
    <text evidence="9">The sequence shown here is derived from an EMBL/GenBank/DDBJ whole genome shotgun (WGS) entry which is preliminary data.</text>
</comment>
<dbReference type="InterPro" id="IPR029000">
    <property type="entry name" value="Cyclophilin-like_dom_sf"/>
</dbReference>
<dbReference type="InterPro" id="IPR002130">
    <property type="entry name" value="Cyclophilin-type_PPIase_dom"/>
</dbReference>
<evidence type="ECO:0000256" key="3">
    <source>
        <dbReference type="ARBA" id="ARBA00023242"/>
    </source>
</evidence>
<feature type="coiled-coil region" evidence="7">
    <location>
        <begin position="280"/>
        <end position="338"/>
    </location>
</feature>
<comment type="subunit">
    <text evidence="6">Part of the activated spliceosome B/catalytic step 1 spliceosome, one of the forms of the spliceosome which has a well-formed active site but still cannot catalyze the branching reaction and is composed at least of 52 proteins, the U2, U5 and U6 snRNAs and the pre-mRNA. Recruited during early steps of activated spliceosome B maturation, it is probably one of the first proteins released from this complex as he matures to the spliceosome C complex. Component of the minor spliceosome, which splices U12-type introns.</text>
</comment>
<dbReference type="AlphaFoldDB" id="A0A9Q0RQZ1"/>
<evidence type="ECO:0000313" key="9">
    <source>
        <dbReference type="EMBL" id="KAJ6224993.1"/>
    </source>
</evidence>
<protein>
    <recommendedName>
        <fullName evidence="4">Spliceosome-associated protein CWC27 homolog</fullName>
    </recommendedName>
    <alternativeName>
        <fullName evidence="5">Probable inactive peptidyl-prolyl cis-trans isomerase CWC27 homolog</fullName>
    </alternativeName>
</protein>
<dbReference type="PRINTS" id="PR00153">
    <property type="entry name" value="CSAPPISMRASE"/>
</dbReference>
<reference evidence="9" key="1">
    <citation type="submission" date="2022-12" db="EMBL/GenBank/DDBJ databases">
        <title>Genome assemblies of Blomia tropicalis.</title>
        <authorList>
            <person name="Cui Y."/>
        </authorList>
    </citation>
    <scope>NUCLEOTIDE SEQUENCE</scope>
    <source>
        <tissue evidence="9">Adult mites</tissue>
    </source>
</reference>
<dbReference type="PROSITE" id="PS50072">
    <property type="entry name" value="CSA_PPIASE_2"/>
    <property type="match status" value="1"/>
</dbReference>
<dbReference type="EMBL" id="JAPWDV010000001">
    <property type="protein sequence ID" value="KAJ6224993.1"/>
    <property type="molecule type" value="Genomic_DNA"/>
</dbReference>
<evidence type="ECO:0000259" key="8">
    <source>
        <dbReference type="PROSITE" id="PS50072"/>
    </source>
</evidence>
<feature type="domain" description="PPIase cyclophilin-type" evidence="8">
    <location>
        <begin position="19"/>
        <end position="167"/>
    </location>
</feature>
<evidence type="ECO:0000256" key="5">
    <source>
        <dbReference type="ARBA" id="ARBA00042090"/>
    </source>
</evidence>
<evidence type="ECO:0000256" key="7">
    <source>
        <dbReference type="SAM" id="Coils"/>
    </source>
</evidence>
<dbReference type="PROSITE" id="PS00170">
    <property type="entry name" value="CSA_PPIASE_1"/>
    <property type="match status" value="1"/>
</dbReference>
<sequence length="466" mass="53365">MSNIYIQEPPTNGKVLLKTTVGDIDIELWSKEAPLACRNFVQLCMEGYYNNVIFHRLVKGFIVQGGDPSGTGLGGESIYGQPFKDEFHSRLRFMRRGLIALANGGTKDDNGSQFFFTLGMCPDLQNKHTIFGKVTGQTLFNLLRLADSDVDQNERPIYPQKIISTEILNNPFSDIVPRSKPQKKVGKSREETARSNVKASKNFSLLSFGDEAEVEEEEINKVSNEFRGKSKSSHDLLKNDSKLSAIPVVDRSELSEDIQIIKKEVNSDSENDDKIKKQRINKVKDKLNAKQTTSNKIKNEIEDDADIDIIDLFECEKMQKKNKEIEKAKEEFSKIKKQFLKELVRKNENETMKKLPTNSAVAEFAEETNKFREASGKIAKKGKGREEQCWDALQKFKDRLQVSKKHSTNNEKEETLNSKTAWLNHKMNCTGEDEIVLARDANIRKEEDWYNIYDPRNPINKRRREG</sequence>
<dbReference type="InterPro" id="IPR044666">
    <property type="entry name" value="Cyclophilin_A-like"/>
</dbReference>
<dbReference type="PANTHER" id="PTHR45625">
    <property type="entry name" value="PEPTIDYL-PROLYL CIS-TRANS ISOMERASE-RELATED"/>
    <property type="match status" value="1"/>
</dbReference>
<evidence type="ECO:0000256" key="4">
    <source>
        <dbReference type="ARBA" id="ARBA00040027"/>
    </source>
</evidence>
<dbReference type="FunFam" id="2.40.100.10:FF:000007">
    <property type="entry name" value="Peptidyl-prolyl cis-trans isomerase CWC27 homolog"/>
    <property type="match status" value="1"/>
</dbReference>
<dbReference type="Gene3D" id="2.40.100.10">
    <property type="entry name" value="Cyclophilin-like"/>
    <property type="match status" value="1"/>
</dbReference>
<organism evidence="9 10">
    <name type="scientific">Blomia tropicalis</name>
    <name type="common">Mite</name>
    <dbReference type="NCBI Taxonomy" id="40697"/>
    <lineage>
        <taxon>Eukaryota</taxon>
        <taxon>Metazoa</taxon>
        <taxon>Ecdysozoa</taxon>
        <taxon>Arthropoda</taxon>
        <taxon>Chelicerata</taxon>
        <taxon>Arachnida</taxon>
        <taxon>Acari</taxon>
        <taxon>Acariformes</taxon>
        <taxon>Sarcoptiformes</taxon>
        <taxon>Astigmata</taxon>
        <taxon>Glycyphagoidea</taxon>
        <taxon>Echimyopodidae</taxon>
        <taxon>Blomia</taxon>
    </lineage>
</organism>
<keyword evidence="10" id="KW-1185">Reference proteome</keyword>